<keyword evidence="4" id="KW-1185">Reference proteome</keyword>
<dbReference type="EMBL" id="CP051151">
    <property type="protein sequence ID" value="QLY40626.1"/>
    <property type="molecule type" value="Genomic_DNA"/>
</dbReference>
<evidence type="ECO:0000259" key="2">
    <source>
        <dbReference type="Pfam" id="PF11074"/>
    </source>
</evidence>
<gene>
    <name evidence="3" type="ORF">HF295_07120</name>
</gene>
<dbReference type="InterPro" id="IPR021301">
    <property type="entry name" value="DUF2779"/>
</dbReference>
<dbReference type="KEGG" id="tbk:HF295_07120"/>
<dbReference type="Proteomes" id="UP000512167">
    <property type="component" value="Chromosome"/>
</dbReference>
<protein>
    <submittedName>
        <fullName evidence="3">DUF2779 domain-containing protein</fullName>
    </submittedName>
</protein>
<reference evidence="3 4" key="1">
    <citation type="submission" date="2020-04" db="EMBL/GenBank/DDBJ databases">
        <authorList>
            <person name="Zheng R.K."/>
            <person name="Sun C.M."/>
        </authorList>
    </citation>
    <scope>NUCLEOTIDE SEQUENCE [LARGE SCALE GENOMIC DNA]</scope>
    <source>
        <strain evidence="4">zrk29</strain>
    </source>
</reference>
<organism evidence="3 4">
    <name type="scientific">Hujiaoplasma nucleasis</name>
    <dbReference type="NCBI Taxonomy" id="2725268"/>
    <lineage>
        <taxon>Bacteria</taxon>
        <taxon>Bacillati</taxon>
        <taxon>Mycoplasmatota</taxon>
        <taxon>Mollicutes</taxon>
        <taxon>Candidatus Izemoplasmatales</taxon>
        <taxon>Hujiaoplasmataceae</taxon>
        <taxon>Hujiaoplasma</taxon>
    </lineage>
</organism>
<accession>A0A7L6N2Y2</accession>
<feature type="domain" description="DUF2779" evidence="2">
    <location>
        <begin position="283"/>
        <end position="408"/>
    </location>
</feature>
<dbReference type="Pfam" id="PF11074">
    <property type="entry name" value="DUF2779"/>
    <property type="match status" value="1"/>
</dbReference>
<evidence type="ECO:0000313" key="4">
    <source>
        <dbReference type="Proteomes" id="UP000512167"/>
    </source>
</evidence>
<dbReference type="Pfam" id="PF01930">
    <property type="entry name" value="Cas_Cas4"/>
    <property type="match status" value="1"/>
</dbReference>
<name>A0A7L6N2Y2_9MOLU</name>
<dbReference type="Gene3D" id="3.90.320.10">
    <property type="match status" value="1"/>
</dbReference>
<proteinExistence type="predicted"/>
<sequence>MLISKSNYVSYHQCPKQFYLEKHNKDVSLFSMSLKRRIRMGNDVGLLAKSMFSGIKEVDYGESKAMSKKTKSLIDLKVPYISEAAFYINDLFCAVDILQVQDQGLIIYEVKSSSKIKKDYYKDLAFQTHVIQAAGYKVLDAFVIYVNKNYVREDQIDLNSFFIIESVLDQLDNHLLHVKKDVDKMRAMDEEPEFSPVSHCSNCSFNHYCYQDMPKDSIFNLYGFRASKAYHDGMRNFQDLLDNQVSLTIKQKRQIDHFYLDQAMYIDHLSLFDFLNQMIYPLYFLDFETLDFVIPNFKGSKVNQRLPYQASIHYLNQNHSQLIHEDILVLPDQDPRERMIDFLIKNLGVKGHIMVYNQSFEKSIIKDLANQYPQYKKALLDINQRIIDLYDVFKEGMVYMKEFEGSFSIKSVYPALCQSDSYEKLDQVHHGVEAMEGLERLSHLQGEEQGKLIKDLKAYCRLDTLSMVQIYVKLLELING</sequence>
<dbReference type="InterPro" id="IPR022765">
    <property type="entry name" value="Dna2/Cas4_DUF83"/>
</dbReference>
<dbReference type="AlphaFoldDB" id="A0A7L6N2Y2"/>
<dbReference type="RefSeq" id="WP_312031472.1">
    <property type="nucleotide sequence ID" value="NZ_CP051151.1"/>
</dbReference>
<evidence type="ECO:0000259" key="1">
    <source>
        <dbReference type="Pfam" id="PF01930"/>
    </source>
</evidence>
<dbReference type="InterPro" id="IPR011604">
    <property type="entry name" value="PDDEXK-like_dom_sf"/>
</dbReference>
<feature type="domain" description="DUF83" evidence="1">
    <location>
        <begin position="93"/>
        <end position="210"/>
    </location>
</feature>
<evidence type="ECO:0000313" key="3">
    <source>
        <dbReference type="EMBL" id="QLY40626.1"/>
    </source>
</evidence>